<dbReference type="Proteomes" id="UP000188543">
    <property type="component" value="Unassembled WGS sequence"/>
</dbReference>
<gene>
    <name evidence="2" type="ORF">A8E72_02480</name>
</gene>
<reference evidence="2 3" key="1">
    <citation type="submission" date="2016-08" db="EMBL/GenBank/DDBJ databases">
        <authorList>
            <person name="Seilhamer J.J."/>
        </authorList>
    </citation>
    <scope>NUCLEOTIDE SEQUENCE [LARGE SCALE GENOMIC DNA]</scope>
    <source>
        <strain evidence="2 3">VC14762</strain>
    </source>
</reference>
<protein>
    <submittedName>
        <fullName evidence="2">Uncharacterized protein</fullName>
    </submittedName>
</protein>
<dbReference type="AlphaFoldDB" id="A0A1V2XNE3"/>
<accession>A0A1V2XNE3</accession>
<evidence type="ECO:0000256" key="1">
    <source>
        <dbReference type="SAM" id="MobiDB-lite"/>
    </source>
</evidence>
<organism evidence="2 3">
    <name type="scientific">Burkholderia cenocepacia</name>
    <dbReference type="NCBI Taxonomy" id="95486"/>
    <lineage>
        <taxon>Bacteria</taxon>
        <taxon>Pseudomonadati</taxon>
        <taxon>Pseudomonadota</taxon>
        <taxon>Betaproteobacteria</taxon>
        <taxon>Burkholderiales</taxon>
        <taxon>Burkholderiaceae</taxon>
        <taxon>Burkholderia</taxon>
        <taxon>Burkholderia cepacia complex</taxon>
    </lineage>
</organism>
<evidence type="ECO:0000313" key="3">
    <source>
        <dbReference type="Proteomes" id="UP000188543"/>
    </source>
</evidence>
<dbReference type="OrthoDB" id="9010760at2"/>
<feature type="compositionally biased region" description="Basic and acidic residues" evidence="1">
    <location>
        <begin position="8"/>
        <end position="18"/>
    </location>
</feature>
<dbReference type="EMBL" id="MUTJ01000012">
    <property type="protein sequence ID" value="ONU92777.1"/>
    <property type="molecule type" value="Genomic_DNA"/>
</dbReference>
<proteinExistence type="predicted"/>
<evidence type="ECO:0000313" key="2">
    <source>
        <dbReference type="EMBL" id="ONU92777.1"/>
    </source>
</evidence>
<feature type="region of interest" description="Disordered" evidence="1">
    <location>
        <begin position="1"/>
        <end position="21"/>
    </location>
</feature>
<comment type="caution">
    <text evidence="2">The sequence shown here is derived from an EMBL/GenBank/DDBJ whole genome shotgun (WGS) entry which is preliminary data.</text>
</comment>
<name>A0A1V2XNE3_9BURK</name>
<sequence length="62" mass="7115">MRSLPATKSERDRGKPADPLRNSIQQAQKNSLATKFFPFYSSPYPMTHHRHPHAIPICDRPS</sequence>